<accession>A0AAV1JAU2</accession>
<name>A0AAV1JAU2_9NEOP</name>
<sequence length="113" mass="12305">MRFIGARVHRDCIVLLDSSTECIILYVKALHVKLYNGLNNLTAFEFIKALTHYSRRCGFVQKLDASSGVGVGRDPPSLSALARGWRGGNGRTRLLGPVPCTVALYVGLHACTC</sequence>
<evidence type="ECO:0000313" key="1">
    <source>
        <dbReference type="EMBL" id="CAK1546036.1"/>
    </source>
</evidence>
<organism evidence="1 2">
    <name type="scientific">Leptosia nina</name>
    <dbReference type="NCBI Taxonomy" id="320188"/>
    <lineage>
        <taxon>Eukaryota</taxon>
        <taxon>Metazoa</taxon>
        <taxon>Ecdysozoa</taxon>
        <taxon>Arthropoda</taxon>
        <taxon>Hexapoda</taxon>
        <taxon>Insecta</taxon>
        <taxon>Pterygota</taxon>
        <taxon>Neoptera</taxon>
        <taxon>Endopterygota</taxon>
        <taxon>Lepidoptera</taxon>
        <taxon>Glossata</taxon>
        <taxon>Ditrysia</taxon>
        <taxon>Papilionoidea</taxon>
        <taxon>Pieridae</taxon>
        <taxon>Pierinae</taxon>
        <taxon>Leptosia</taxon>
    </lineage>
</organism>
<protein>
    <submittedName>
        <fullName evidence="1">Uncharacterized protein</fullName>
    </submittedName>
</protein>
<comment type="caution">
    <text evidence="1">The sequence shown here is derived from an EMBL/GenBank/DDBJ whole genome shotgun (WGS) entry which is preliminary data.</text>
</comment>
<evidence type="ECO:0000313" key="2">
    <source>
        <dbReference type="Proteomes" id="UP001497472"/>
    </source>
</evidence>
<dbReference type="AlphaFoldDB" id="A0AAV1JAU2"/>
<dbReference type="EMBL" id="CAVLEF010000007">
    <property type="protein sequence ID" value="CAK1546036.1"/>
    <property type="molecule type" value="Genomic_DNA"/>
</dbReference>
<proteinExistence type="predicted"/>
<dbReference type="Proteomes" id="UP001497472">
    <property type="component" value="Unassembled WGS sequence"/>
</dbReference>
<gene>
    <name evidence="1" type="ORF">LNINA_LOCUS5643</name>
</gene>
<keyword evidence="2" id="KW-1185">Reference proteome</keyword>
<reference evidence="1 2" key="1">
    <citation type="submission" date="2023-11" db="EMBL/GenBank/DDBJ databases">
        <authorList>
            <person name="Okamura Y."/>
        </authorList>
    </citation>
    <scope>NUCLEOTIDE SEQUENCE [LARGE SCALE GENOMIC DNA]</scope>
</reference>